<reference evidence="5" key="1">
    <citation type="submission" date="2016-09" db="EMBL/GenBank/DDBJ databases">
        <authorList>
            <person name="Hebert L."/>
            <person name="Moumen B."/>
        </authorList>
    </citation>
    <scope>NUCLEOTIDE SEQUENCE [LARGE SCALE GENOMIC DNA]</scope>
    <source>
        <strain evidence="5">OVI</strain>
    </source>
</reference>
<feature type="compositionally biased region" description="Basic and acidic residues" evidence="4">
    <location>
        <begin position="752"/>
        <end position="770"/>
    </location>
</feature>
<gene>
    <name evidence="5" type="ORF">TEOVI_000024200</name>
</gene>
<dbReference type="SMART" id="SM00320">
    <property type="entry name" value="WD40"/>
    <property type="match status" value="7"/>
</dbReference>
<dbReference type="SUPFAM" id="SSF50978">
    <property type="entry name" value="WD40 repeat-like"/>
    <property type="match status" value="1"/>
</dbReference>
<evidence type="ECO:0000313" key="5">
    <source>
        <dbReference type="EMBL" id="SCU65868.1"/>
    </source>
</evidence>
<dbReference type="EMBL" id="CZPT02000444">
    <property type="protein sequence ID" value="SCU65868.1"/>
    <property type="molecule type" value="Genomic_DNA"/>
</dbReference>
<feature type="repeat" description="WD" evidence="3">
    <location>
        <begin position="113"/>
        <end position="145"/>
    </location>
</feature>
<proteinExistence type="predicted"/>
<dbReference type="InterPro" id="IPR015943">
    <property type="entry name" value="WD40/YVTN_repeat-like_dom_sf"/>
</dbReference>
<feature type="compositionally biased region" description="Polar residues" evidence="4">
    <location>
        <begin position="672"/>
        <end position="687"/>
    </location>
</feature>
<evidence type="ECO:0000256" key="3">
    <source>
        <dbReference type="PROSITE-ProRule" id="PRU00221"/>
    </source>
</evidence>
<organism evidence="5 6">
    <name type="scientific">Trypanosoma equiperdum</name>
    <dbReference type="NCBI Taxonomy" id="5694"/>
    <lineage>
        <taxon>Eukaryota</taxon>
        <taxon>Discoba</taxon>
        <taxon>Euglenozoa</taxon>
        <taxon>Kinetoplastea</taxon>
        <taxon>Metakinetoplastina</taxon>
        <taxon>Trypanosomatida</taxon>
        <taxon>Trypanosomatidae</taxon>
        <taxon>Trypanosoma</taxon>
    </lineage>
</organism>
<accession>A0A1G4I2B0</accession>
<dbReference type="Gene3D" id="2.130.10.10">
    <property type="entry name" value="YVTN repeat-like/Quinoprotein amine dehydrogenase"/>
    <property type="match status" value="2"/>
</dbReference>
<dbReference type="Pfam" id="PF00400">
    <property type="entry name" value="WD40"/>
    <property type="match status" value="1"/>
</dbReference>
<evidence type="ECO:0000256" key="1">
    <source>
        <dbReference type="ARBA" id="ARBA00022574"/>
    </source>
</evidence>
<comment type="caution">
    <text evidence="5">The sequence shown here is derived from an EMBL/GenBank/DDBJ whole genome shotgun (WGS) entry which is preliminary data.</text>
</comment>
<feature type="region of interest" description="Disordered" evidence="4">
    <location>
        <begin position="672"/>
        <end position="709"/>
    </location>
</feature>
<protein>
    <submittedName>
        <fullName evidence="5">WD domain, G-beta repeat, putative</fullName>
    </submittedName>
</protein>
<dbReference type="GO" id="GO:0045717">
    <property type="term" value="P:negative regulation of fatty acid biosynthetic process"/>
    <property type="evidence" value="ECO:0007669"/>
    <property type="project" value="TreeGrafter"/>
</dbReference>
<dbReference type="VEuPathDB" id="TriTrypDB:TEOVI_000024200"/>
<dbReference type="PANTHER" id="PTHR15574">
    <property type="entry name" value="WD REPEAT DOMAIN-CONTAINING FAMILY"/>
    <property type="match status" value="1"/>
</dbReference>
<dbReference type="PROSITE" id="PS50082">
    <property type="entry name" value="WD_REPEATS_2"/>
    <property type="match status" value="1"/>
</dbReference>
<keyword evidence="6" id="KW-1185">Reference proteome</keyword>
<keyword evidence="1 3" id="KW-0853">WD repeat</keyword>
<dbReference type="GO" id="GO:0080008">
    <property type="term" value="C:Cul4-RING E3 ubiquitin ligase complex"/>
    <property type="evidence" value="ECO:0007669"/>
    <property type="project" value="TreeGrafter"/>
</dbReference>
<name>A0A1G4I2B0_TRYEQ</name>
<evidence type="ECO:0000313" key="6">
    <source>
        <dbReference type="Proteomes" id="UP000195570"/>
    </source>
</evidence>
<keyword evidence="2" id="KW-0677">Repeat</keyword>
<evidence type="ECO:0000256" key="2">
    <source>
        <dbReference type="ARBA" id="ARBA00022737"/>
    </source>
</evidence>
<dbReference type="AlphaFoldDB" id="A0A1G4I2B0"/>
<sequence>MQCERFKQTKRDQLPLYCHDVRLAWRMQPLGFSTGSLRSLVHTQRAEAYQQELPHNLRGCIESVTHLDGTRESHCDPFANPEEMEHSANPIASEGAQTPSESFVRSFGLRRELEGHNGCVNSLSMNASGELLLSGSDDLAFCLYDTFEWQIKQRYRTRHSSNIFHAVFVPGNDHHVVSCARDGRTLVTDLEVGESFYKCRHSQVASSIAVSPWWPDTAYVGYLNGFISRIDTRTRRLESERTTDGNPCLPSVGEVRTLAVHDRWPFLLASGTNTEAVYLHDVRMCSLGAFAAITIPCVRRSNGVSGLSFSANGTSLAVNYREEHVYVVPWLETLYSRAVSTSASRNATCTGFSSVLDMGAVDKLTVATADGAVKMSGRRNVQTMFKDVTFMEDDSIVCSGCDSGNVFFWRTSDGKLIHTTPGDASIVNVVLYSHRTGRLLTSGIDDTIKVLGPLNGRVSQSIEHREEVEDTFSRSVVGVVDTVRRILLGEIPSTRGDRLSEILSLGDNLVTRTPDTEDRTDVRVELNTTVSDDSDDDGGGSVDDFDSHYEDESNEEVGQYQSQDRIWHVNFSRSHVEASLEQFAAAERALHMSLTDLILLTRQLVATWVFGSRRVVGGIGTVPPLFLANGAMSSTTAESDAFSGIRGMVVEGAEDDGDVDVDDMITDDATALSSARMSLPEDTSNLGDSIDRHVGSDSGVSSASGNGEDDPFLVIGTSILTPATERHISHIRAADEGTLVEELPVVGGGPGQREERGDSTSQRTGDDRNEAAIPGTDVMGTVSSWFQDMHRVFNKLRDGLKTTFRRWTLPGGGRVQIPRWDRCTFGVASGAPVVDGGWSPSQAPDVDDDTSFLFYYASGVAQAESSGNVPAAPPTFDAFLSNKQRIRCFLTLLDVVLRRKELICSSTEERRGYWMFRCVTELCYAYYFMALGEAEAAIHHVEQLERHAEYRCITALGSVDSACLRLGGKRRRQAPVPQGTGSRGTYERRGTELLRTLDCGELPPLLVPMALKIRILVLSQRGVVSGEDVLSSGSCSDHGELLRDQAGDSYLQSLVNEMRGRLSGHPNEKVKQRVVRMLRGINITLS</sequence>
<dbReference type="RefSeq" id="XP_067077389.1">
    <property type="nucleotide sequence ID" value="XM_067221288.1"/>
</dbReference>
<dbReference type="GO" id="GO:0005737">
    <property type="term" value="C:cytoplasm"/>
    <property type="evidence" value="ECO:0007669"/>
    <property type="project" value="TreeGrafter"/>
</dbReference>
<feature type="region of interest" description="Disordered" evidence="4">
    <location>
        <begin position="526"/>
        <end position="561"/>
    </location>
</feature>
<feature type="region of interest" description="Disordered" evidence="4">
    <location>
        <begin position="739"/>
        <end position="772"/>
    </location>
</feature>
<dbReference type="InterPro" id="IPR001680">
    <property type="entry name" value="WD40_rpt"/>
</dbReference>
<evidence type="ECO:0000256" key="4">
    <source>
        <dbReference type="SAM" id="MobiDB-lite"/>
    </source>
</evidence>
<dbReference type="PANTHER" id="PTHR15574:SF40">
    <property type="entry name" value="WD AND TETRATRICOPEPTIDE REPEATS PROTEIN 1"/>
    <property type="match status" value="1"/>
</dbReference>
<feature type="compositionally biased region" description="Low complexity" evidence="4">
    <location>
        <begin position="696"/>
        <end position="706"/>
    </location>
</feature>
<dbReference type="InterPro" id="IPR036322">
    <property type="entry name" value="WD40_repeat_dom_sf"/>
</dbReference>
<dbReference type="GeneID" id="92374182"/>
<dbReference type="Proteomes" id="UP000195570">
    <property type="component" value="Unassembled WGS sequence"/>
</dbReference>
<dbReference type="InterPro" id="IPR045151">
    <property type="entry name" value="DCAF8"/>
</dbReference>